<keyword evidence="10" id="KW-1185">Reference proteome</keyword>
<evidence type="ECO:0000313" key="11">
    <source>
        <dbReference type="WBParaSite" id="ACRNAN_scaffold1694.g32820.t1"/>
    </source>
</evidence>
<evidence type="ECO:0000256" key="1">
    <source>
        <dbReference type="ARBA" id="ARBA00004370"/>
    </source>
</evidence>
<proteinExistence type="predicted"/>
<evidence type="ECO:0000256" key="6">
    <source>
        <dbReference type="ARBA" id="ARBA00022989"/>
    </source>
</evidence>
<evidence type="ECO:0000259" key="9">
    <source>
        <dbReference type="PROSITE" id="PS50089"/>
    </source>
</evidence>
<dbReference type="InterPro" id="IPR013083">
    <property type="entry name" value="Znf_RING/FYVE/PHD"/>
</dbReference>
<dbReference type="InterPro" id="IPR001841">
    <property type="entry name" value="Znf_RING"/>
</dbReference>
<reference evidence="11" key="1">
    <citation type="submission" date="2022-11" db="UniProtKB">
        <authorList>
            <consortium name="WormBaseParasite"/>
        </authorList>
    </citation>
    <scope>IDENTIFICATION</scope>
</reference>
<name>A0A914D015_9BILA</name>
<keyword evidence="5" id="KW-0862">Zinc</keyword>
<feature type="domain" description="RING-type" evidence="9">
    <location>
        <begin position="63"/>
        <end position="106"/>
    </location>
</feature>
<dbReference type="PANTHER" id="PTHR46539">
    <property type="entry name" value="E3 UBIQUITIN-PROTEIN LIGASE ATL42"/>
    <property type="match status" value="1"/>
</dbReference>
<organism evidence="10 11">
    <name type="scientific">Acrobeloides nanus</name>
    <dbReference type="NCBI Taxonomy" id="290746"/>
    <lineage>
        <taxon>Eukaryota</taxon>
        <taxon>Metazoa</taxon>
        <taxon>Ecdysozoa</taxon>
        <taxon>Nematoda</taxon>
        <taxon>Chromadorea</taxon>
        <taxon>Rhabditida</taxon>
        <taxon>Tylenchina</taxon>
        <taxon>Cephalobomorpha</taxon>
        <taxon>Cephaloboidea</taxon>
        <taxon>Cephalobidae</taxon>
        <taxon>Acrobeloides</taxon>
    </lineage>
</organism>
<keyword evidence="2" id="KW-0812">Transmembrane</keyword>
<evidence type="ECO:0000256" key="5">
    <source>
        <dbReference type="ARBA" id="ARBA00022833"/>
    </source>
</evidence>
<dbReference type="PROSITE" id="PS50089">
    <property type="entry name" value="ZF_RING_2"/>
    <property type="match status" value="1"/>
</dbReference>
<evidence type="ECO:0000256" key="2">
    <source>
        <dbReference type="ARBA" id="ARBA00022692"/>
    </source>
</evidence>
<evidence type="ECO:0000256" key="3">
    <source>
        <dbReference type="ARBA" id="ARBA00022723"/>
    </source>
</evidence>
<dbReference type="AlphaFoldDB" id="A0A914D015"/>
<protein>
    <submittedName>
        <fullName evidence="11">RING-type domain-containing protein</fullName>
    </submittedName>
</protein>
<keyword evidence="7" id="KW-0472">Membrane</keyword>
<dbReference type="PANTHER" id="PTHR46539:SF1">
    <property type="entry name" value="E3 UBIQUITIN-PROTEIN LIGASE ATL42"/>
    <property type="match status" value="1"/>
</dbReference>
<dbReference type="Gene3D" id="3.30.40.10">
    <property type="entry name" value="Zinc/RING finger domain, C3HC4 (zinc finger)"/>
    <property type="match status" value="1"/>
</dbReference>
<comment type="subcellular location">
    <subcellularLocation>
        <location evidence="1">Membrane</location>
    </subcellularLocation>
</comment>
<evidence type="ECO:0000256" key="8">
    <source>
        <dbReference type="PROSITE-ProRule" id="PRU00175"/>
    </source>
</evidence>
<dbReference type="GO" id="GO:0008270">
    <property type="term" value="F:zinc ion binding"/>
    <property type="evidence" value="ECO:0007669"/>
    <property type="project" value="UniProtKB-KW"/>
</dbReference>
<dbReference type="SUPFAM" id="SSF57850">
    <property type="entry name" value="RING/U-box"/>
    <property type="match status" value="1"/>
</dbReference>
<dbReference type="Proteomes" id="UP000887540">
    <property type="component" value="Unplaced"/>
</dbReference>
<dbReference type="Pfam" id="PF13639">
    <property type="entry name" value="zf-RING_2"/>
    <property type="match status" value="1"/>
</dbReference>
<keyword evidence="3" id="KW-0479">Metal-binding</keyword>
<evidence type="ECO:0000313" key="10">
    <source>
        <dbReference type="Proteomes" id="UP000887540"/>
    </source>
</evidence>
<keyword evidence="4 8" id="KW-0863">Zinc-finger</keyword>
<dbReference type="WBParaSite" id="ACRNAN_scaffold1694.g32820.t1">
    <property type="protein sequence ID" value="ACRNAN_scaffold1694.g32820.t1"/>
    <property type="gene ID" value="ACRNAN_scaffold1694.g32820"/>
</dbReference>
<dbReference type="SMART" id="SM00184">
    <property type="entry name" value="RING"/>
    <property type="match status" value="1"/>
</dbReference>
<accession>A0A914D015</accession>
<evidence type="ECO:0000256" key="4">
    <source>
        <dbReference type="ARBA" id="ARBA00022771"/>
    </source>
</evidence>
<evidence type="ECO:0000256" key="7">
    <source>
        <dbReference type="ARBA" id="ARBA00023136"/>
    </source>
</evidence>
<sequence length="125" mass="15037">MDGSDDDTDRWNEGIDPKFINRLLAKLLIHWNYAWTDPVPVSNRIINTLPYIKYDENFHDERCPICLGGYLEKPRRSLTMLRCQHTFHRKCIIEWFMSASTCPNCRYDFPTDNQLYEQYKKLLEE</sequence>
<keyword evidence="6" id="KW-1133">Transmembrane helix</keyword>
<dbReference type="GO" id="GO:0016020">
    <property type="term" value="C:membrane"/>
    <property type="evidence" value="ECO:0007669"/>
    <property type="project" value="UniProtKB-SubCell"/>
</dbReference>